<dbReference type="EMBL" id="JAGDQJ010000013">
    <property type="protein sequence ID" value="MBO1625966.1"/>
    <property type="molecule type" value="Genomic_DNA"/>
</dbReference>
<evidence type="ECO:0000313" key="1">
    <source>
        <dbReference type="EMBL" id="MBO1625966.1"/>
    </source>
</evidence>
<organism evidence="1 2">
    <name type="scientific">Bacillus arachidis</name>
    <dbReference type="NCBI Taxonomy" id="2819290"/>
    <lineage>
        <taxon>Bacteria</taxon>
        <taxon>Bacillati</taxon>
        <taxon>Bacillota</taxon>
        <taxon>Bacilli</taxon>
        <taxon>Bacillales</taxon>
        <taxon>Bacillaceae</taxon>
        <taxon>Bacillus</taxon>
    </lineage>
</organism>
<accession>A0ABS3NZK3</accession>
<name>A0ABS3NZK3_9BACI</name>
<protein>
    <submittedName>
        <fullName evidence="1">ATPase</fullName>
    </submittedName>
</protein>
<proteinExistence type="predicted"/>
<dbReference type="Proteomes" id="UP000677611">
    <property type="component" value="Unassembled WGS sequence"/>
</dbReference>
<comment type="caution">
    <text evidence="1">The sequence shown here is derived from an EMBL/GenBank/DDBJ whole genome shotgun (WGS) entry which is preliminary data.</text>
</comment>
<dbReference type="RefSeq" id="WP_208017806.1">
    <property type="nucleotide sequence ID" value="NZ_JAGDQJ010000013.1"/>
</dbReference>
<gene>
    <name evidence="1" type="ORF">J4P90_12060</name>
</gene>
<reference evidence="1 2" key="1">
    <citation type="submission" date="2021-03" db="EMBL/GenBank/DDBJ databases">
        <title>Identification of novel Bacillus strains.</title>
        <authorList>
            <person name="Xiao Z."/>
            <person name="Li Y."/>
            <person name="Shen J."/>
        </authorList>
    </citation>
    <scope>NUCLEOTIDE SEQUENCE [LARGE SCALE GENOMIC DNA]</scope>
    <source>
        <strain evidence="1 2">SY8</strain>
    </source>
</reference>
<sequence>MPFSTGPIENVGNQPNDARKARVKILNRTGGTLNGVLRSFRLNGTRALIEQRNFSVAANASTLVVLSLVHFTSGQADQYEVEIVPNQNGGIYSVYGVTPQGVIITAQRVLNTELTQIL</sequence>
<keyword evidence="2" id="KW-1185">Reference proteome</keyword>
<evidence type="ECO:0000313" key="2">
    <source>
        <dbReference type="Proteomes" id="UP000677611"/>
    </source>
</evidence>